<evidence type="ECO:0000313" key="1">
    <source>
        <dbReference type="EMBL" id="WQJ52916.1"/>
    </source>
</evidence>
<dbReference type="Proteomes" id="UP001349343">
    <property type="component" value="Segment"/>
</dbReference>
<dbReference type="EMBL" id="OR769222">
    <property type="protein sequence ID" value="WQJ52916.1"/>
    <property type="molecule type" value="Genomic_DNA"/>
</dbReference>
<organism evidence="1 2">
    <name type="scientific">phage Lak_Megaphage_RVC_JS4_GC31</name>
    <dbReference type="NCBI Taxonomy" id="3109228"/>
    <lineage>
        <taxon>Viruses</taxon>
        <taxon>Duplodnaviria</taxon>
        <taxon>Heunggongvirae</taxon>
        <taxon>Uroviricota</taxon>
        <taxon>Caudoviricetes</taxon>
        <taxon>Caudoviricetes code 15 clade</taxon>
    </lineage>
</organism>
<keyword evidence="2" id="KW-1185">Reference proteome</keyword>
<evidence type="ECO:0000313" key="2">
    <source>
        <dbReference type="Proteomes" id="UP001349343"/>
    </source>
</evidence>
<name>A0ABZ0Z2K6_9CAUD</name>
<sequence>MNKKELYEHIMKEVSRNLKKTLNEGLRHNVGKVTMLAKPIQVSNVDLNEPIFTDYQHSLWFRNFVLNGGGAFTEKRQGMDSHTFVCNTVESHRMLQKWLSKYAPEYTIANI</sequence>
<proteinExistence type="predicted"/>
<reference evidence="1 2" key="1">
    <citation type="submission" date="2023-11" db="EMBL/GenBank/DDBJ databases">
        <authorList>
            <person name="Cook R."/>
            <person name="Crisci M."/>
            <person name="Pye H."/>
            <person name="Adriaenssens E."/>
            <person name="Santini J."/>
        </authorList>
    </citation>
    <scope>NUCLEOTIDE SEQUENCE [LARGE SCALE GENOMIC DNA]</scope>
    <source>
        <strain evidence="1">Lak_Megaphage_RVC_JS4_GC31</strain>
    </source>
</reference>
<accession>A0ABZ0Z2K6</accession>
<protein>
    <submittedName>
        <fullName evidence="1">Uncharacterized protein</fullName>
    </submittedName>
</protein>